<dbReference type="EMBL" id="REFV01000008">
    <property type="protein sequence ID" value="RMB58528.1"/>
    <property type="molecule type" value="Genomic_DNA"/>
</dbReference>
<dbReference type="Proteomes" id="UP000281985">
    <property type="component" value="Unassembled WGS sequence"/>
</dbReference>
<sequence>MKVFTASVSHLTGSMRFLAGAILLILLLASCQSIQKQEKPENFISKEKMEQILYDVAVVNAARGYNVQLLKRNNVSPDTYIFEKYNIDSLQYAQNTAYYATDIDDYKEMYIRVEKRINKLSDSLSIEFEKQKQVEDSLKKIKSIEVRKRDSIRKLNRDTLKSPKDKSKLFSTFKVKEVLRDSL</sequence>
<evidence type="ECO:0000313" key="2">
    <source>
        <dbReference type="EMBL" id="RMB58528.1"/>
    </source>
</evidence>
<gene>
    <name evidence="2" type="ORF">EAX61_09490</name>
</gene>
<feature type="domain" description="DUF4296" evidence="1">
    <location>
        <begin position="40"/>
        <end position="121"/>
    </location>
</feature>
<organism evidence="2 3">
    <name type="scientific">Dokdonia sinensis</name>
    <dbReference type="NCBI Taxonomy" id="2479847"/>
    <lineage>
        <taxon>Bacteria</taxon>
        <taxon>Pseudomonadati</taxon>
        <taxon>Bacteroidota</taxon>
        <taxon>Flavobacteriia</taxon>
        <taxon>Flavobacteriales</taxon>
        <taxon>Flavobacteriaceae</taxon>
        <taxon>Dokdonia</taxon>
    </lineage>
</organism>
<evidence type="ECO:0000313" key="3">
    <source>
        <dbReference type="Proteomes" id="UP000281985"/>
    </source>
</evidence>
<evidence type="ECO:0000259" key="1">
    <source>
        <dbReference type="Pfam" id="PF14129"/>
    </source>
</evidence>
<comment type="caution">
    <text evidence="2">The sequence shown here is derived from an EMBL/GenBank/DDBJ whole genome shotgun (WGS) entry which is preliminary data.</text>
</comment>
<protein>
    <submittedName>
        <fullName evidence="2">DUF4296 domain-containing protein</fullName>
    </submittedName>
</protein>
<dbReference type="Pfam" id="PF14129">
    <property type="entry name" value="DUF4296"/>
    <property type="match status" value="1"/>
</dbReference>
<proteinExistence type="predicted"/>
<dbReference type="InterPro" id="IPR025381">
    <property type="entry name" value="DUF4296"/>
</dbReference>
<name>A0A3M0G1T2_9FLAO</name>
<dbReference type="AlphaFoldDB" id="A0A3M0G1T2"/>
<dbReference type="PROSITE" id="PS51257">
    <property type="entry name" value="PROKAR_LIPOPROTEIN"/>
    <property type="match status" value="1"/>
</dbReference>
<accession>A0A3M0G1T2</accession>
<reference evidence="2 3" key="1">
    <citation type="submission" date="2018-10" db="EMBL/GenBank/DDBJ databases">
        <title>Dokdonia luteus sp. nov., isolated from sea water.</title>
        <authorList>
            <person name="Zhou L.Y."/>
            <person name="Du Z.J."/>
        </authorList>
    </citation>
    <scope>NUCLEOTIDE SEQUENCE [LARGE SCALE GENOMIC DNA]</scope>
    <source>
        <strain evidence="2 3">SH27</strain>
    </source>
</reference>
<keyword evidence="3" id="KW-1185">Reference proteome</keyword>